<evidence type="ECO:0000256" key="1">
    <source>
        <dbReference type="SAM" id="MobiDB-lite"/>
    </source>
</evidence>
<reference evidence="2" key="6">
    <citation type="submission" date="2015-10" db="EMBL/GenBank/DDBJ databases">
        <authorList>
            <person name="Sakai H."/>
            <person name="Kawahara Y."/>
            <person name="Matsumoto T."/>
            <person name="Buell C.R."/>
            <person name="Itoh T."/>
        </authorList>
    </citation>
    <scope>NUCLEOTIDE SEQUENCE</scope>
</reference>
<feature type="region of interest" description="Disordered" evidence="1">
    <location>
        <begin position="1"/>
        <end position="42"/>
    </location>
</feature>
<accession>Q8H4F8</accession>
<evidence type="ECO:0000313" key="4">
    <source>
        <dbReference type="Proteomes" id="UP000059680"/>
    </source>
</evidence>
<reference evidence="3" key="3">
    <citation type="submission" date="2008-12" db="EMBL/GenBank/DDBJ databases">
        <title>Improved gene annotation of the rice (Oryza sativa) genomes.</title>
        <authorList>
            <person name="Wang J."/>
            <person name="Li R."/>
            <person name="Fan W."/>
            <person name="Huang Q."/>
            <person name="Zhang J."/>
            <person name="Zhou Y."/>
            <person name="Hu Y."/>
            <person name="Zi S."/>
            <person name="Li J."/>
            <person name="Ni P."/>
            <person name="Zheng H."/>
            <person name="Zhang Y."/>
            <person name="Zhao M."/>
            <person name="Hao Q."/>
            <person name="McDermott J."/>
            <person name="Samudrala R."/>
            <person name="Kristiansen K."/>
            <person name="Wong G.K.-S."/>
        </authorList>
    </citation>
    <scope>NUCLEOTIDE SEQUENCE</scope>
</reference>
<feature type="region of interest" description="Disordered" evidence="1">
    <location>
        <begin position="91"/>
        <end position="125"/>
    </location>
</feature>
<gene>
    <name evidence="2" type="ordered locus">Os08g0227600</name>
    <name evidence="3" type="ORF">OsJ_26482</name>
    <name evidence="2" type="ORF">OSNPB_080227600</name>
</gene>
<accession>A0A0P0XD96</accession>
<protein>
    <submittedName>
        <fullName evidence="2">Os08g0227600 protein</fullName>
    </submittedName>
</protein>
<dbReference type="EMBL" id="AP014964">
    <property type="protein sequence ID" value="BAT04413.1"/>
    <property type="molecule type" value="Genomic_DNA"/>
</dbReference>
<organism evidence="3">
    <name type="scientific">Oryza sativa subsp. japonica</name>
    <name type="common">Rice</name>
    <dbReference type="NCBI Taxonomy" id="39947"/>
    <lineage>
        <taxon>Eukaryota</taxon>
        <taxon>Viridiplantae</taxon>
        <taxon>Streptophyta</taxon>
        <taxon>Embryophyta</taxon>
        <taxon>Tracheophyta</taxon>
        <taxon>Spermatophyta</taxon>
        <taxon>Magnoliopsida</taxon>
        <taxon>Liliopsida</taxon>
        <taxon>Poales</taxon>
        <taxon>Poaceae</taxon>
        <taxon>BOP clade</taxon>
        <taxon>Oryzoideae</taxon>
        <taxon>Oryzeae</taxon>
        <taxon>Oryzinae</taxon>
        <taxon>Oryza</taxon>
        <taxon>Oryza sativa</taxon>
    </lineage>
</organism>
<reference evidence="2" key="4">
    <citation type="journal article" date="2013" name="Plant Cell Physiol.">
        <title>Rice Annotation Project Database (RAP-DB): an integrative and interactive database for rice genomics.</title>
        <authorList>
            <person name="Sakai H."/>
            <person name="Lee S.S."/>
            <person name="Tanaka T."/>
            <person name="Numa H."/>
            <person name="Kim J."/>
            <person name="Kawahara Y."/>
            <person name="Wakimoto H."/>
            <person name="Yang C.C."/>
            <person name="Iwamoto M."/>
            <person name="Abe T."/>
            <person name="Yamada Y."/>
            <person name="Muto A."/>
            <person name="Inokuchi H."/>
            <person name="Ikemura T."/>
            <person name="Matsumoto T."/>
            <person name="Sasaki T."/>
            <person name="Itoh T."/>
        </authorList>
    </citation>
    <scope>NUCLEOTIDE SEQUENCE</scope>
</reference>
<dbReference type="AlphaFoldDB" id="A0A0P0XD96"/>
<sequence length="125" mass="13560">MAAPQGNNNQAAAPAAPPPLPPQPPRPPLRRQPLLDQLPRRLEHEISRIDGRIRELEDECYRLVSEGHGSTLVIRFRIEKMEALRAKLISRYLQQQQNDDGGDSNGGDSPPPPPPPAAGGAAAVN</sequence>
<dbReference type="Proteomes" id="UP000007752">
    <property type="component" value="Chromosome 8"/>
</dbReference>
<evidence type="ECO:0000313" key="3">
    <source>
        <dbReference type="EMBL" id="EAZ41937.1"/>
    </source>
</evidence>
<feature type="compositionally biased region" description="Pro residues" evidence="1">
    <location>
        <begin position="15"/>
        <end position="27"/>
    </location>
</feature>
<reference evidence="2 4" key="5">
    <citation type="journal article" date="2013" name="Rice">
        <title>Improvement of the Oryza sativa Nipponbare reference genome using next generation sequence and optical map data.</title>
        <authorList>
            <person name="Kawahara Y."/>
            <person name="de la Bastide M."/>
            <person name="Hamilton J.P."/>
            <person name="Kanamori H."/>
            <person name="McCombie W.R."/>
            <person name="Ouyang S."/>
            <person name="Schwartz D.C."/>
            <person name="Tanaka T."/>
            <person name="Wu J."/>
            <person name="Zhou S."/>
            <person name="Childs K.L."/>
            <person name="Davidson R.M."/>
            <person name="Lin H."/>
            <person name="Quesada-Ocampo L."/>
            <person name="Vaillancourt B."/>
            <person name="Sakai H."/>
            <person name="Lee S.S."/>
            <person name="Kim J."/>
            <person name="Numa H."/>
            <person name="Itoh T."/>
            <person name="Buell C.R."/>
            <person name="Matsumoto T."/>
        </authorList>
    </citation>
    <scope>NUCLEOTIDE SEQUENCE [LARGE SCALE GENOMIC DNA]</scope>
    <source>
        <strain evidence="4">cv. Nipponbare</strain>
    </source>
</reference>
<reference evidence="3" key="2">
    <citation type="journal article" date="2005" name="PLoS Biol.">
        <title>The genomes of Oryza sativa: a history of duplications.</title>
        <authorList>
            <person name="Yu J."/>
            <person name="Wang J."/>
            <person name="Lin W."/>
            <person name="Li S."/>
            <person name="Li H."/>
            <person name="Zhou J."/>
            <person name="Ni P."/>
            <person name="Dong W."/>
            <person name="Hu S."/>
            <person name="Zeng C."/>
            <person name="Zhang J."/>
            <person name="Zhang Y."/>
            <person name="Li R."/>
            <person name="Xu Z."/>
            <person name="Li S."/>
            <person name="Li X."/>
            <person name="Zheng H."/>
            <person name="Cong L."/>
            <person name="Lin L."/>
            <person name="Yin J."/>
            <person name="Geng J."/>
            <person name="Li G."/>
            <person name="Shi J."/>
            <person name="Liu J."/>
            <person name="Lv H."/>
            <person name="Li J."/>
            <person name="Wang J."/>
            <person name="Deng Y."/>
            <person name="Ran L."/>
            <person name="Shi X."/>
            <person name="Wang X."/>
            <person name="Wu Q."/>
            <person name="Li C."/>
            <person name="Ren X."/>
            <person name="Wang J."/>
            <person name="Wang X."/>
            <person name="Li D."/>
            <person name="Liu D."/>
            <person name="Zhang X."/>
            <person name="Ji Z."/>
            <person name="Zhao W."/>
            <person name="Sun Y."/>
            <person name="Zhang Z."/>
            <person name="Bao J."/>
            <person name="Han Y."/>
            <person name="Dong L."/>
            <person name="Ji J."/>
            <person name="Chen P."/>
            <person name="Wu S."/>
            <person name="Liu J."/>
            <person name="Xiao Y."/>
            <person name="Bu D."/>
            <person name="Tan J."/>
            <person name="Yang L."/>
            <person name="Ye C."/>
            <person name="Zhang J."/>
            <person name="Xu J."/>
            <person name="Zhou Y."/>
            <person name="Yu Y."/>
            <person name="Zhang B."/>
            <person name="Zhuang S."/>
            <person name="Wei H."/>
            <person name="Liu B."/>
            <person name="Lei M."/>
            <person name="Yu H."/>
            <person name="Li Y."/>
            <person name="Xu H."/>
            <person name="Wei S."/>
            <person name="He X."/>
            <person name="Fang L."/>
            <person name="Zhang Z."/>
            <person name="Zhang Y."/>
            <person name="Huang X."/>
            <person name="Su Z."/>
            <person name="Tong W."/>
            <person name="Li J."/>
            <person name="Tong Z."/>
            <person name="Li S."/>
            <person name="Ye J."/>
            <person name="Wang L."/>
            <person name="Fang L."/>
            <person name="Lei T."/>
            <person name="Chen C."/>
            <person name="Chen H."/>
            <person name="Xu Z."/>
            <person name="Li H."/>
            <person name="Huang H."/>
            <person name="Zhang F."/>
            <person name="Xu H."/>
            <person name="Li N."/>
            <person name="Zhao C."/>
            <person name="Li S."/>
            <person name="Dong L."/>
            <person name="Huang Y."/>
            <person name="Li L."/>
            <person name="Xi Y."/>
            <person name="Qi Q."/>
            <person name="Li W."/>
            <person name="Zhang B."/>
            <person name="Hu W."/>
            <person name="Zhang Y."/>
            <person name="Tian X."/>
            <person name="Jiao Y."/>
            <person name="Liang X."/>
            <person name="Jin J."/>
            <person name="Gao L."/>
            <person name="Zheng W."/>
            <person name="Hao B."/>
            <person name="Liu S."/>
            <person name="Wang W."/>
            <person name="Yuan L."/>
            <person name="Cao M."/>
            <person name="McDermott J."/>
            <person name="Samudrala R."/>
            <person name="Wang J."/>
            <person name="Wong G.K."/>
            <person name="Yang H."/>
        </authorList>
    </citation>
    <scope>NUCLEOTIDE SEQUENCE [LARGE SCALE GENOMIC DNA]</scope>
</reference>
<feature type="compositionally biased region" description="Low complexity" evidence="1">
    <location>
        <begin position="1"/>
        <end position="14"/>
    </location>
</feature>
<dbReference type="EMBL" id="CM000145">
    <property type="protein sequence ID" value="EAZ41937.1"/>
    <property type="molecule type" value="Genomic_DNA"/>
</dbReference>
<dbReference type="PaxDb" id="39947-Q8H4F8"/>
<reference evidence="4" key="1">
    <citation type="journal article" date="2005" name="Nature">
        <title>The map-based sequence of the rice genome.</title>
        <authorList>
            <consortium name="International rice genome sequencing project (IRGSP)"/>
            <person name="Matsumoto T."/>
            <person name="Wu J."/>
            <person name="Kanamori H."/>
            <person name="Katayose Y."/>
            <person name="Fujisawa M."/>
            <person name="Namiki N."/>
            <person name="Mizuno H."/>
            <person name="Yamamoto K."/>
            <person name="Antonio B.A."/>
            <person name="Baba T."/>
            <person name="Sakata K."/>
            <person name="Nagamura Y."/>
            <person name="Aoki H."/>
            <person name="Arikawa K."/>
            <person name="Arita K."/>
            <person name="Bito T."/>
            <person name="Chiden Y."/>
            <person name="Fujitsuka N."/>
            <person name="Fukunaka R."/>
            <person name="Hamada M."/>
            <person name="Harada C."/>
            <person name="Hayashi A."/>
            <person name="Hijishita S."/>
            <person name="Honda M."/>
            <person name="Hosokawa S."/>
            <person name="Ichikawa Y."/>
            <person name="Idonuma A."/>
            <person name="Iijima M."/>
            <person name="Ikeda M."/>
            <person name="Ikeno M."/>
            <person name="Ito K."/>
            <person name="Ito S."/>
            <person name="Ito T."/>
            <person name="Ito Y."/>
            <person name="Ito Y."/>
            <person name="Iwabuchi A."/>
            <person name="Kamiya K."/>
            <person name="Karasawa W."/>
            <person name="Kurita K."/>
            <person name="Katagiri S."/>
            <person name="Kikuta A."/>
            <person name="Kobayashi H."/>
            <person name="Kobayashi N."/>
            <person name="Machita K."/>
            <person name="Maehara T."/>
            <person name="Masukawa M."/>
            <person name="Mizubayashi T."/>
            <person name="Mukai Y."/>
            <person name="Nagasaki H."/>
            <person name="Nagata Y."/>
            <person name="Naito S."/>
            <person name="Nakashima M."/>
            <person name="Nakama Y."/>
            <person name="Nakamichi Y."/>
            <person name="Nakamura M."/>
            <person name="Meguro A."/>
            <person name="Negishi M."/>
            <person name="Ohta I."/>
            <person name="Ohta T."/>
            <person name="Okamoto M."/>
            <person name="Ono N."/>
            <person name="Saji S."/>
            <person name="Sakaguchi M."/>
            <person name="Sakai K."/>
            <person name="Shibata M."/>
            <person name="Shimokawa T."/>
            <person name="Song J."/>
            <person name="Takazaki Y."/>
            <person name="Terasawa K."/>
            <person name="Tsugane M."/>
            <person name="Tsuji K."/>
            <person name="Ueda S."/>
            <person name="Waki K."/>
            <person name="Yamagata H."/>
            <person name="Yamamoto M."/>
            <person name="Yamamoto S."/>
            <person name="Yamane H."/>
            <person name="Yoshiki S."/>
            <person name="Yoshihara R."/>
            <person name="Yukawa K."/>
            <person name="Zhong H."/>
            <person name="Yano M."/>
            <person name="Yuan Q."/>
            <person name="Ouyang S."/>
            <person name="Liu J."/>
            <person name="Jones K.M."/>
            <person name="Gansberger K."/>
            <person name="Moffat K."/>
            <person name="Hill J."/>
            <person name="Bera J."/>
            <person name="Fadrosh D."/>
            <person name="Jin S."/>
            <person name="Johri S."/>
            <person name="Kim M."/>
            <person name="Overton L."/>
            <person name="Reardon M."/>
            <person name="Tsitrin T."/>
            <person name="Vuong H."/>
            <person name="Weaver B."/>
            <person name="Ciecko A."/>
            <person name="Tallon L."/>
            <person name="Jackson J."/>
            <person name="Pai G."/>
            <person name="Aken S.V."/>
            <person name="Utterback T."/>
            <person name="Reidmuller S."/>
            <person name="Feldblyum T."/>
            <person name="Hsiao J."/>
            <person name="Zismann V."/>
            <person name="Iobst S."/>
            <person name="de Vazeille A.R."/>
            <person name="Buell C.R."/>
            <person name="Ying K."/>
            <person name="Li Y."/>
            <person name="Lu T."/>
            <person name="Huang Y."/>
            <person name="Zhao Q."/>
            <person name="Feng Q."/>
            <person name="Zhang L."/>
            <person name="Zhu J."/>
            <person name="Weng Q."/>
            <person name="Mu J."/>
            <person name="Lu Y."/>
            <person name="Fan D."/>
            <person name="Liu Y."/>
            <person name="Guan J."/>
            <person name="Zhang Y."/>
            <person name="Yu S."/>
            <person name="Liu X."/>
            <person name="Zhang Y."/>
            <person name="Hong G."/>
            <person name="Han B."/>
            <person name="Choisne N."/>
            <person name="Demange N."/>
            <person name="Orjeda G."/>
            <person name="Samain S."/>
            <person name="Cattolico L."/>
            <person name="Pelletier E."/>
            <person name="Couloux A."/>
            <person name="Segurens B."/>
            <person name="Wincker P."/>
            <person name="D'Hont A."/>
            <person name="Scarpelli C."/>
            <person name="Weissenbach J."/>
            <person name="Salanoubat M."/>
            <person name="Quetier F."/>
            <person name="Yu Y."/>
            <person name="Kim H.R."/>
            <person name="Rambo T."/>
            <person name="Currie J."/>
            <person name="Collura K."/>
            <person name="Luo M."/>
            <person name="Yang T."/>
            <person name="Ammiraju J.S.S."/>
            <person name="Engler F."/>
            <person name="Soderlund C."/>
            <person name="Wing R.A."/>
            <person name="Palmer L.E."/>
            <person name="de la Bastide M."/>
            <person name="Spiegel L."/>
            <person name="Nascimento L."/>
            <person name="Zutavern T."/>
            <person name="O'Shaughnessy A."/>
            <person name="Dike S."/>
            <person name="Dedhia N."/>
            <person name="Preston R."/>
            <person name="Balija V."/>
            <person name="McCombie W.R."/>
            <person name="Chow T."/>
            <person name="Chen H."/>
            <person name="Chung M."/>
            <person name="Chen C."/>
            <person name="Shaw J."/>
            <person name="Wu H."/>
            <person name="Hsiao K."/>
            <person name="Chao Y."/>
            <person name="Chu M."/>
            <person name="Cheng C."/>
            <person name="Hour A."/>
            <person name="Lee P."/>
            <person name="Lin S."/>
            <person name="Lin Y."/>
            <person name="Liou J."/>
            <person name="Liu S."/>
            <person name="Hsing Y."/>
            <person name="Raghuvanshi S."/>
            <person name="Mohanty A."/>
            <person name="Bharti A.K."/>
            <person name="Gaur A."/>
            <person name="Gupta V."/>
            <person name="Kumar D."/>
            <person name="Ravi V."/>
            <person name="Vij S."/>
            <person name="Kapur A."/>
            <person name="Khurana P."/>
            <person name="Khurana P."/>
            <person name="Khurana J.P."/>
            <person name="Tyagi A.K."/>
            <person name="Gaikwad K."/>
            <person name="Singh A."/>
            <person name="Dalal V."/>
            <person name="Srivastava S."/>
            <person name="Dixit A."/>
            <person name="Pal A.K."/>
            <person name="Ghazi I.A."/>
            <person name="Yadav M."/>
            <person name="Pandit A."/>
            <person name="Bhargava A."/>
            <person name="Sureshbabu K."/>
            <person name="Batra K."/>
            <person name="Sharma T.R."/>
            <person name="Mohapatra T."/>
            <person name="Singh N.K."/>
            <person name="Messing J."/>
            <person name="Nelson A.B."/>
            <person name="Fuks G."/>
            <person name="Kavchok S."/>
            <person name="Keizer G."/>
            <person name="Linton E."/>
            <person name="Llaca V."/>
            <person name="Song R."/>
            <person name="Tanyolac B."/>
            <person name="Young S."/>
            <person name="Ho-Il K."/>
            <person name="Hahn J.H."/>
            <person name="Sangsakoo G."/>
            <person name="Vanavichit A."/>
            <person name="de Mattos Luiz.A.T."/>
            <person name="Zimmer P.D."/>
            <person name="Malone G."/>
            <person name="Dellagostin O."/>
            <person name="de Oliveira A.C."/>
            <person name="Bevan M."/>
            <person name="Bancroft I."/>
            <person name="Minx P."/>
            <person name="Cordum H."/>
            <person name="Wilson R."/>
            <person name="Cheng Z."/>
            <person name="Jin W."/>
            <person name="Jiang J."/>
            <person name="Leong S.A."/>
            <person name="Iwama H."/>
            <person name="Gojobori T."/>
            <person name="Itoh T."/>
            <person name="Niimura Y."/>
            <person name="Fujii Y."/>
            <person name="Habara T."/>
            <person name="Sakai H."/>
            <person name="Sato Y."/>
            <person name="Wilson G."/>
            <person name="Kumar K."/>
            <person name="McCouch S."/>
            <person name="Juretic N."/>
            <person name="Hoen D."/>
            <person name="Wright S."/>
            <person name="Bruskiewich R."/>
            <person name="Bureau T."/>
            <person name="Miyao A."/>
            <person name="Hirochika H."/>
            <person name="Nishikawa T."/>
            <person name="Kadowaki K."/>
            <person name="Sugiura M."/>
            <person name="Burr B."/>
            <person name="Sasaki T."/>
        </authorList>
    </citation>
    <scope>NUCLEOTIDE SEQUENCE [LARGE SCALE GENOMIC DNA]</scope>
    <source>
        <strain evidence="4">cv. Nipponbare</strain>
    </source>
</reference>
<proteinExistence type="predicted"/>
<name>A0A0P0XD96_ORYSJ</name>
<dbReference type="OrthoDB" id="10442777at2759"/>
<keyword evidence="4" id="KW-1185">Reference proteome</keyword>
<dbReference type="SMR" id="A0A0P0XD96"/>
<dbReference type="Proteomes" id="UP000059680">
    <property type="component" value="Chromosome 8"/>
</dbReference>
<evidence type="ECO:0000313" key="2">
    <source>
        <dbReference type="EMBL" id="BAT04413.1"/>
    </source>
</evidence>